<feature type="domain" description="Secretion system C-terminal sorting" evidence="2">
    <location>
        <begin position="418"/>
        <end position="485"/>
    </location>
</feature>
<accession>A0A2S7T7I4</accession>
<dbReference type="InterPro" id="IPR052559">
    <property type="entry name" value="V-haloperoxidase"/>
</dbReference>
<protein>
    <recommendedName>
        <fullName evidence="2">Secretion system C-terminal sorting domain-containing protein</fullName>
    </recommendedName>
</protein>
<dbReference type="PANTHER" id="PTHR34599">
    <property type="entry name" value="PEROXIDASE-RELATED"/>
    <property type="match status" value="1"/>
</dbReference>
<sequence length="491" mass="53950">MNYVSDHPQTVKRIKGSGELVSDLEWDVKAYLAMGGAMHDAAVTTWGVKGYYDYIRPVSAIRYMARGQSSDPALPSFDPHGLPLIPGLIELIEAGDPLAGASDENVGRLKLYTWRGPDFIGDPEVDAAGVGWIFATDWWPYQRPSFVTPPFAGYVSGHSTFSSAAAEVLTLFTGDAFFPGGMGVFDVVQNEFLVFEEGPTSSFSLQWATYRDASDQTSLSRIWGGIHPPVDDIPGRKLGLAIGTDAFALADRYFEGLEDIPADNFLVQTQAESCTGSANGRLVVTANEFRNYRARIGNQEYTFTESLTIESLAAGTYELCLSIDGNAEFERCFGVVLPEGQGLNAGSKESPDGKRLFLEVFSGTPPFVVKLDNEILGEFDGFSYEMERPSSGVLTLTSKLPCEGIFSRFLSPTDRGYVFPNPVLVETTVFANAPDGWVKYQLYNTAGQVVKTSEVYCREKRFDLVVEELPAGLYFLQLDNSTKTTYRILKQ</sequence>
<evidence type="ECO:0000256" key="1">
    <source>
        <dbReference type="ARBA" id="ARBA00022729"/>
    </source>
</evidence>
<reference evidence="4" key="1">
    <citation type="submission" date="2016-11" db="EMBL/GenBank/DDBJ databases">
        <title>Trade-off between light-utilization and light-protection in marine flavobacteria.</title>
        <authorList>
            <person name="Kumagai Y."/>
            <person name="Yoshizawa S."/>
            <person name="Kogure K."/>
        </authorList>
    </citation>
    <scope>NUCLEOTIDE SEQUENCE [LARGE SCALE GENOMIC DNA]</scope>
    <source>
        <strain evidence="4">SG-18</strain>
    </source>
</reference>
<gene>
    <name evidence="3" type="ORF">BST99_09295</name>
</gene>
<keyword evidence="4" id="KW-1185">Reference proteome</keyword>
<dbReference type="Pfam" id="PF18962">
    <property type="entry name" value="Por_Secre_tail"/>
    <property type="match status" value="1"/>
</dbReference>
<keyword evidence="1" id="KW-0732">Signal</keyword>
<organism evidence="3 4">
    <name type="scientific">Aureicoccus marinus</name>
    <dbReference type="NCBI Taxonomy" id="754435"/>
    <lineage>
        <taxon>Bacteria</taxon>
        <taxon>Pseudomonadati</taxon>
        <taxon>Bacteroidota</taxon>
        <taxon>Flavobacteriia</taxon>
        <taxon>Flavobacteriales</taxon>
        <taxon>Flavobacteriaceae</taxon>
        <taxon>Aureicoccus</taxon>
    </lineage>
</organism>
<evidence type="ECO:0000313" key="4">
    <source>
        <dbReference type="Proteomes" id="UP000239366"/>
    </source>
</evidence>
<dbReference type="PANTHER" id="PTHR34599:SF2">
    <property type="entry name" value="TRAF-TYPE DOMAIN-CONTAINING PROTEIN"/>
    <property type="match status" value="1"/>
</dbReference>
<dbReference type="Proteomes" id="UP000239366">
    <property type="component" value="Unassembled WGS sequence"/>
</dbReference>
<dbReference type="SUPFAM" id="SSF48317">
    <property type="entry name" value="Acid phosphatase/Vanadium-dependent haloperoxidase"/>
    <property type="match status" value="1"/>
</dbReference>
<evidence type="ECO:0000259" key="2">
    <source>
        <dbReference type="Pfam" id="PF18962"/>
    </source>
</evidence>
<dbReference type="NCBIfam" id="TIGR04183">
    <property type="entry name" value="Por_Secre_tail"/>
    <property type="match status" value="1"/>
</dbReference>
<dbReference type="InterPro" id="IPR026444">
    <property type="entry name" value="Secre_tail"/>
</dbReference>
<dbReference type="InterPro" id="IPR036938">
    <property type="entry name" value="PAP2/HPO_sf"/>
</dbReference>
<name>A0A2S7T7I4_9FLAO</name>
<evidence type="ECO:0000313" key="3">
    <source>
        <dbReference type="EMBL" id="PQJ15893.1"/>
    </source>
</evidence>
<dbReference type="CDD" id="cd03398">
    <property type="entry name" value="PAP2_haloperoxidase"/>
    <property type="match status" value="1"/>
</dbReference>
<comment type="caution">
    <text evidence="3">The sequence shown here is derived from an EMBL/GenBank/DDBJ whole genome shotgun (WGS) entry which is preliminary data.</text>
</comment>
<dbReference type="GO" id="GO:0004601">
    <property type="term" value="F:peroxidase activity"/>
    <property type="evidence" value="ECO:0007669"/>
    <property type="project" value="InterPro"/>
</dbReference>
<dbReference type="Gene3D" id="1.10.606.10">
    <property type="entry name" value="Vanadium-containing Chloroperoxidase, domain 2"/>
    <property type="match status" value="1"/>
</dbReference>
<dbReference type="AlphaFoldDB" id="A0A2S7T7I4"/>
<proteinExistence type="predicted"/>
<dbReference type="InterPro" id="IPR016119">
    <property type="entry name" value="Br/Cl_peroxidase_C"/>
</dbReference>
<dbReference type="EMBL" id="MQVX01000001">
    <property type="protein sequence ID" value="PQJ15893.1"/>
    <property type="molecule type" value="Genomic_DNA"/>
</dbReference>